<reference evidence="4" key="1">
    <citation type="submission" date="2023-01" db="EMBL/GenBank/DDBJ databases">
        <title>Complete genome sequence of Planctobacterium marinum strain Dej080120_11.</title>
        <authorList>
            <person name="Ueki S."/>
            <person name="Maruyama F."/>
        </authorList>
    </citation>
    <scope>NUCLEOTIDE SEQUENCE</scope>
    <source>
        <strain evidence="4">Dej080120_11</strain>
    </source>
</reference>
<dbReference type="PANTHER" id="PTHR30061:SF50">
    <property type="entry name" value="MALTOSE_MALTODEXTRIN-BINDING PERIPLASMIC PROTEIN"/>
    <property type="match status" value="1"/>
</dbReference>
<dbReference type="PANTHER" id="PTHR30061">
    <property type="entry name" value="MALTOSE-BINDING PERIPLASMIC PROTEIN"/>
    <property type="match status" value="1"/>
</dbReference>
<evidence type="ECO:0000256" key="2">
    <source>
        <dbReference type="ARBA" id="ARBA00022448"/>
    </source>
</evidence>
<dbReference type="Gene3D" id="3.40.190.10">
    <property type="entry name" value="Periplasmic binding protein-like II"/>
    <property type="match status" value="2"/>
</dbReference>
<name>A0AA48I7G7_9ALTE</name>
<evidence type="ECO:0000256" key="3">
    <source>
        <dbReference type="ARBA" id="ARBA00022729"/>
    </source>
</evidence>
<keyword evidence="2" id="KW-0813">Transport</keyword>
<dbReference type="GO" id="GO:0042956">
    <property type="term" value="P:maltodextrin transmembrane transport"/>
    <property type="evidence" value="ECO:0007669"/>
    <property type="project" value="TreeGrafter"/>
</dbReference>
<dbReference type="Proteomes" id="UP001333710">
    <property type="component" value="Chromosome"/>
</dbReference>
<evidence type="ECO:0000313" key="4">
    <source>
        <dbReference type="EMBL" id="BDX07365.1"/>
    </source>
</evidence>
<dbReference type="SUPFAM" id="SSF53850">
    <property type="entry name" value="Periplasmic binding protein-like II"/>
    <property type="match status" value="1"/>
</dbReference>
<organism evidence="4 5">
    <name type="scientific">Planctobacterium marinum</name>
    <dbReference type="NCBI Taxonomy" id="1631968"/>
    <lineage>
        <taxon>Bacteria</taxon>
        <taxon>Pseudomonadati</taxon>
        <taxon>Pseudomonadota</taxon>
        <taxon>Gammaproteobacteria</taxon>
        <taxon>Alteromonadales</taxon>
        <taxon>Alteromonadaceae</taxon>
        <taxon>Planctobacterium</taxon>
    </lineage>
</organism>
<dbReference type="AlphaFoldDB" id="A0AA48I7G7"/>
<dbReference type="GO" id="GO:1901982">
    <property type="term" value="F:maltose binding"/>
    <property type="evidence" value="ECO:0007669"/>
    <property type="project" value="TreeGrafter"/>
</dbReference>
<protein>
    <submittedName>
        <fullName evidence="4">Maltose ABC transporter substrate-binding protein MalE</fullName>
    </submittedName>
</protein>
<dbReference type="KEGG" id="pmaw:MACH26_28860"/>
<keyword evidence="3" id="KW-0732">Signal</keyword>
<evidence type="ECO:0000256" key="1">
    <source>
        <dbReference type="ARBA" id="ARBA00008520"/>
    </source>
</evidence>
<dbReference type="GO" id="GO:0015768">
    <property type="term" value="P:maltose transport"/>
    <property type="evidence" value="ECO:0007669"/>
    <property type="project" value="TreeGrafter"/>
</dbReference>
<keyword evidence="5" id="KW-1185">Reference proteome</keyword>
<dbReference type="GO" id="GO:0055052">
    <property type="term" value="C:ATP-binding cassette (ABC) transporter complex, substrate-binding subunit-containing"/>
    <property type="evidence" value="ECO:0007669"/>
    <property type="project" value="TreeGrafter"/>
</dbReference>
<dbReference type="Pfam" id="PF13416">
    <property type="entry name" value="SBP_bac_8"/>
    <property type="match status" value="1"/>
</dbReference>
<dbReference type="EMBL" id="AP027272">
    <property type="protein sequence ID" value="BDX07365.1"/>
    <property type="molecule type" value="Genomic_DNA"/>
</dbReference>
<gene>
    <name evidence="4" type="primary">malE</name>
    <name evidence="4" type="ORF">MACH26_28860</name>
</gene>
<proteinExistence type="inferred from homology"/>
<evidence type="ECO:0000313" key="5">
    <source>
        <dbReference type="Proteomes" id="UP001333710"/>
    </source>
</evidence>
<comment type="similarity">
    <text evidence="1">Belongs to the bacterial solute-binding protein 1 family.</text>
</comment>
<dbReference type="InterPro" id="IPR006059">
    <property type="entry name" value="SBP"/>
</dbReference>
<accession>A0AA48I7G7</accession>
<sequence>MAFGQTGYDFTPLIEQFQAETGIKITTAPQENYDLKAELIKRSGKKRLPDAFIAPADYTTIQSINLIPLDDDWLVPEISAESLQTVSQNGNIVAVPIISGNHLVMYYNRSALEAPAKTMSELLQQRQTLPDNMRLISWSFNGMYFLIPFLSSFDALPIQGERLRMGTPMMAKAIEYYWRLPERGLAQPTCSHDCYPQQFKEGKFAYVIDGVWNFQQYQQALRDDLGIALLPAINGQPMRPYFSAHVLAIIAKQYSKAQLQALQQFARFLQSVDAQKFMWDSARAIPSNNEALKGIVASSDDNTRMLIRQLQNANPIPNSPHMSVVWEAMSKGFNRYGAQLMSAEESAQLMQHLAERTIAHQR</sequence>